<accession>A0A0L7QQX8</accession>
<organism evidence="2 3">
    <name type="scientific">Habropoda laboriosa</name>
    <dbReference type="NCBI Taxonomy" id="597456"/>
    <lineage>
        <taxon>Eukaryota</taxon>
        <taxon>Metazoa</taxon>
        <taxon>Ecdysozoa</taxon>
        <taxon>Arthropoda</taxon>
        <taxon>Hexapoda</taxon>
        <taxon>Insecta</taxon>
        <taxon>Pterygota</taxon>
        <taxon>Neoptera</taxon>
        <taxon>Endopterygota</taxon>
        <taxon>Hymenoptera</taxon>
        <taxon>Apocrita</taxon>
        <taxon>Aculeata</taxon>
        <taxon>Apoidea</taxon>
        <taxon>Anthophila</taxon>
        <taxon>Apidae</taxon>
        <taxon>Habropoda</taxon>
    </lineage>
</organism>
<evidence type="ECO:0000256" key="1">
    <source>
        <dbReference type="SAM" id="MobiDB-lite"/>
    </source>
</evidence>
<dbReference type="EMBL" id="KQ414784">
    <property type="protein sequence ID" value="KOC61035.1"/>
    <property type="molecule type" value="Genomic_DNA"/>
</dbReference>
<gene>
    <name evidence="2" type="ORF">WH47_04300</name>
</gene>
<sequence>MAPLGTANEPRNAAGAQDQPVIVLSCRRRRTICRNAWMQQQRCTWRDNVEFEATSDVHFTDMFNVGLERSFMIDEAMKGESSGVERLGTRQMAVRRQMLLFCLPAVTTLTAAAQRERQRETQRVDEEEAYGIFMGVPYAVARIATENGPIDPSGRSGDRNVPSVITYNLRKSVWRQEKKKSSHSHACLATTRERKNERKLRKESERRKKTEEEIRSVSGMEGFDPPSKRILSGRKIEREVEEEKELRAEEIVAPCVTQRRTDLIKLGRPRGQKKMDRGAEGLVSRFHIPDRQKSTWRIKPENPVIRVYIST</sequence>
<feature type="compositionally biased region" description="Basic and acidic residues" evidence="1">
    <location>
        <begin position="191"/>
        <end position="215"/>
    </location>
</feature>
<dbReference type="Proteomes" id="UP000053825">
    <property type="component" value="Unassembled WGS sequence"/>
</dbReference>
<dbReference type="AlphaFoldDB" id="A0A0L7QQX8"/>
<evidence type="ECO:0000313" key="2">
    <source>
        <dbReference type="EMBL" id="KOC61035.1"/>
    </source>
</evidence>
<evidence type="ECO:0000313" key="3">
    <source>
        <dbReference type="Proteomes" id="UP000053825"/>
    </source>
</evidence>
<proteinExistence type="predicted"/>
<protein>
    <submittedName>
        <fullName evidence="2">Uncharacterized protein</fullName>
    </submittedName>
</protein>
<feature type="region of interest" description="Disordered" evidence="1">
    <location>
        <begin position="176"/>
        <end position="229"/>
    </location>
</feature>
<keyword evidence="3" id="KW-1185">Reference proteome</keyword>
<name>A0A0L7QQX8_9HYME</name>
<reference evidence="2 3" key="1">
    <citation type="submission" date="2015-07" db="EMBL/GenBank/DDBJ databases">
        <title>The genome of Habropoda laboriosa.</title>
        <authorList>
            <person name="Pan H."/>
            <person name="Kapheim K."/>
        </authorList>
    </citation>
    <scope>NUCLEOTIDE SEQUENCE [LARGE SCALE GENOMIC DNA]</scope>
    <source>
        <strain evidence="2">0110345459</strain>
    </source>
</reference>